<evidence type="ECO:0000313" key="2">
    <source>
        <dbReference type="Proteomes" id="UP001281614"/>
    </source>
</evidence>
<organism evidence="1 2">
    <name type="scientific">Colletotrichum kahawae</name>
    <name type="common">Coffee berry disease fungus</name>
    <dbReference type="NCBI Taxonomy" id="34407"/>
    <lineage>
        <taxon>Eukaryota</taxon>
        <taxon>Fungi</taxon>
        <taxon>Dikarya</taxon>
        <taxon>Ascomycota</taxon>
        <taxon>Pezizomycotina</taxon>
        <taxon>Sordariomycetes</taxon>
        <taxon>Hypocreomycetidae</taxon>
        <taxon>Glomerellales</taxon>
        <taxon>Glomerellaceae</taxon>
        <taxon>Colletotrichum</taxon>
        <taxon>Colletotrichum gloeosporioides species complex</taxon>
    </lineage>
</organism>
<reference evidence="1" key="1">
    <citation type="submission" date="2023-02" db="EMBL/GenBank/DDBJ databases">
        <title>Colletotrichum kahawae CIFC_Que2 genome sequencing and assembly.</title>
        <authorList>
            <person name="Baroncelli R."/>
        </authorList>
    </citation>
    <scope>NUCLEOTIDE SEQUENCE</scope>
    <source>
        <strain evidence="1">CIFC_Que2</strain>
    </source>
</reference>
<dbReference type="EMBL" id="VYYT01000577">
    <property type="protein sequence ID" value="KAK2731497.1"/>
    <property type="molecule type" value="Genomic_DNA"/>
</dbReference>
<proteinExistence type="predicted"/>
<keyword evidence="2" id="KW-1185">Reference proteome</keyword>
<dbReference type="AlphaFoldDB" id="A0AAD9XZR2"/>
<comment type="caution">
    <text evidence="1">The sequence shown here is derived from an EMBL/GenBank/DDBJ whole genome shotgun (WGS) entry which is preliminary data.</text>
</comment>
<gene>
    <name evidence="1" type="ORF">CKAH01_08917</name>
</gene>
<sequence length="109" mass="11973">MAVALGNVSYWMGVTAFFNMPLAVLQPFSSTRTGCLRQFVLPNLKAIAGCATLSTRLIDVQWLWDGKGASGLGQNRRVQYQTVMSAETGSHGRPGNQTFDRPKLSAWYC</sequence>
<evidence type="ECO:0000313" key="1">
    <source>
        <dbReference type="EMBL" id="KAK2731497.1"/>
    </source>
</evidence>
<protein>
    <submittedName>
        <fullName evidence="1">Uncharacterized protein</fullName>
    </submittedName>
</protein>
<accession>A0AAD9XZR2</accession>
<name>A0AAD9XZR2_COLKA</name>
<dbReference type="Proteomes" id="UP001281614">
    <property type="component" value="Unassembled WGS sequence"/>
</dbReference>